<dbReference type="InterPro" id="IPR005119">
    <property type="entry name" value="LysR_subst-bd"/>
</dbReference>
<dbReference type="RefSeq" id="WP_200610410.1">
    <property type="nucleotide sequence ID" value="NZ_JAEHHL010000007.1"/>
</dbReference>
<dbReference type="PROSITE" id="PS50931">
    <property type="entry name" value="HTH_LYSR"/>
    <property type="match status" value="1"/>
</dbReference>
<keyword evidence="2" id="KW-0805">Transcription regulation</keyword>
<dbReference type="PRINTS" id="PR00039">
    <property type="entry name" value="HTHLYSR"/>
</dbReference>
<dbReference type="FunFam" id="1.10.10.10:FF:000038">
    <property type="entry name" value="Glycine cleavage system transcriptional activator"/>
    <property type="match status" value="1"/>
</dbReference>
<dbReference type="NCBIfam" id="NF008352">
    <property type="entry name" value="PRK11139.1"/>
    <property type="match status" value="1"/>
</dbReference>
<dbReference type="Pfam" id="PF03466">
    <property type="entry name" value="LysR_substrate"/>
    <property type="match status" value="1"/>
</dbReference>
<reference evidence="6" key="1">
    <citation type="submission" date="2020-12" db="EMBL/GenBank/DDBJ databases">
        <title>Bacterial taxonomy.</title>
        <authorList>
            <person name="Pan X."/>
        </authorList>
    </citation>
    <scope>NUCLEOTIDE SEQUENCE</scope>
    <source>
        <strain evidence="6">M0105</strain>
    </source>
</reference>
<evidence type="ECO:0000259" key="5">
    <source>
        <dbReference type="PROSITE" id="PS50931"/>
    </source>
</evidence>
<evidence type="ECO:0000256" key="3">
    <source>
        <dbReference type="ARBA" id="ARBA00023125"/>
    </source>
</evidence>
<dbReference type="CDD" id="cd08432">
    <property type="entry name" value="PBP2_GcdR_TrpI_HvrB_AmpR_like"/>
    <property type="match status" value="1"/>
</dbReference>
<accession>A0A8J7M931</accession>
<dbReference type="InterPro" id="IPR058163">
    <property type="entry name" value="LysR-type_TF_proteobact-type"/>
</dbReference>
<dbReference type="PANTHER" id="PTHR30537">
    <property type="entry name" value="HTH-TYPE TRANSCRIPTIONAL REGULATOR"/>
    <property type="match status" value="1"/>
</dbReference>
<dbReference type="SUPFAM" id="SSF53850">
    <property type="entry name" value="Periplasmic binding protein-like II"/>
    <property type="match status" value="1"/>
</dbReference>
<dbReference type="InterPro" id="IPR000847">
    <property type="entry name" value="LysR_HTH_N"/>
</dbReference>
<keyword evidence="4" id="KW-0804">Transcription</keyword>
<name>A0A8J7M931_9RHOB</name>
<dbReference type="AlphaFoldDB" id="A0A8J7M931"/>
<protein>
    <submittedName>
        <fullName evidence="6">Transcriptional regulator GcvA</fullName>
    </submittedName>
</protein>
<evidence type="ECO:0000256" key="1">
    <source>
        <dbReference type="ARBA" id="ARBA00009437"/>
    </source>
</evidence>
<dbReference type="GO" id="GO:0043565">
    <property type="term" value="F:sequence-specific DNA binding"/>
    <property type="evidence" value="ECO:0007669"/>
    <property type="project" value="TreeGrafter"/>
</dbReference>
<dbReference type="PANTHER" id="PTHR30537:SF26">
    <property type="entry name" value="GLYCINE CLEAVAGE SYSTEM TRANSCRIPTIONAL ACTIVATOR"/>
    <property type="match status" value="1"/>
</dbReference>
<evidence type="ECO:0000313" key="6">
    <source>
        <dbReference type="EMBL" id="MBK0400087.1"/>
    </source>
</evidence>
<dbReference type="SUPFAM" id="SSF46785">
    <property type="entry name" value="Winged helix' DNA-binding domain"/>
    <property type="match status" value="1"/>
</dbReference>
<dbReference type="EMBL" id="JAEHHL010000007">
    <property type="protein sequence ID" value="MBK0400087.1"/>
    <property type="molecule type" value="Genomic_DNA"/>
</dbReference>
<comment type="caution">
    <text evidence="6">The sequence shown here is derived from an EMBL/GenBank/DDBJ whole genome shotgun (WGS) entry which is preliminary data.</text>
</comment>
<feature type="domain" description="HTH lysR-type" evidence="5">
    <location>
        <begin position="8"/>
        <end position="65"/>
    </location>
</feature>
<sequence length="315" mass="34701">MSDSSRLPPLTALRAFEAASRHLSFAKAAQELFVTPAALSFQIKSLEEHLGVTLFRRLNRAVELTEPGRALQPGLAAAFREMHEAVRAVERMKEGAPLTVTAGPAFTAKWLAPRFFRFAEAHPEIELRFVASLKIMDFDRDGIDVAVRYTPRPDDTAYCELMIDEWVIPAAAPAVAERIATPADILHETLLHDDSINHLRPAMTWAVWLRAAGLAPGAEAERGSRFSSADHAIDAAVEGAGVILARASLIERDLAAGRLVTPLPMGLMTPGKYYFLCRKGAEAEPRIETFLDWMREEVASIAAMGTRFDLRPFPD</sequence>
<gene>
    <name evidence="6" type="primary">gcvA</name>
    <name evidence="6" type="ORF">H0I76_12880</name>
</gene>
<dbReference type="Proteomes" id="UP000655420">
    <property type="component" value="Unassembled WGS sequence"/>
</dbReference>
<dbReference type="InterPro" id="IPR036390">
    <property type="entry name" value="WH_DNA-bd_sf"/>
</dbReference>
<dbReference type="GO" id="GO:0003700">
    <property type="term" value="F:DNA-binding transcription factor activity"/>
    <property type="evidence" value="ECO:0007669"/>
    <property type="project" value="InterPro"/>
</dbReference>
<dbReference type="GO" id="GO:0006351">
    <property type="term" value="P:DNA-templated transcription"/>
    <property type="evidence" value="ECO:0007669"/>
    <property type="project" value="TreeGrafter"/>
</dbReference>
<dbReference type="InterPro" id="IPR036388">
    <property type="entry name" value="WH-like_DNA-bd_sf"/>
</dbReference>
<evidence type="ECO:0000256" key="2">
    <source>
        <dbReference type="ARBA" id="ARBA00023015"/>
    </source>
</evidence>
<keyword evidence="3" id="KW-0238">DNA-binding</keyword>
<evidence type="ECO:0000313" key="7">
    <source>
        <dbReference type="Proteomes" id="UP000655420"/>
    </source>
</evidence>
<evidence type="ECO:0000256" key="4">
    <source>
        <dbReference type="ARBA" id="ARBA00023163"/>
    </source>
</evidence>
<keyword evidence="7" id="KW-1185">Reference proteome</keyword>
<dbReference type="Gene3D" id="1.10.10.10">
    <property type="entry name" value="Winged helix-like DNA-binding domain superfamily/Winged helix DNA-binding domain"/>
    <property type="match status" value="1"/>
</dbReference>
<dbReference type="Pfam" id="PF00126">
    <property type="entry name" value="HTH_1"/>
    <property type="match status" value="1"/>
</dbReference>
<dbReference type="Gene3D" id="3.40.190.10">
    <property type="entry name" value="Periplasmic binding protein-like II"/>
    <property type="match status" value="2"/>
</dbReference>
<comment type="similarity">
    <text evidence="1">Belongs to the LysR transcriptional regulatory family.</text>
</comment>
<organism evidence="6 7">
    <name type="scientific">Thermohalobaculum xanthum</name>
    <dbReference type="NCBI Taxonomy" id="2753746"/>
    <lineage>
        <taxon>Bacteria</taxon>
        <taxon>Pseudomonadati</taxon>
        <taxon>Pseudomonadota</taxon>
        <taxon>Alphaproteobacteria</taxon>
        <taxon>Rhodobacterales</taxon>
        <taxon>Paracoccaceae</taxon>
        <taxon>Thermohalobaculum</taxon>
    </lineage>
</organism>
<proteinExistence type="inferred from homology"/>